<protein>
    <recommendedName>
        <fullName evidence="2">CRAL-TRIO domain-containing protein</fullName>
    </recommendedName>
</protein>
<feature type="region of interest" description="Disordered" evidence="1">
    <location>
        <begin position="41"/>
        <end position="137"/>
    </location>
</feature>
<evidence type="ECO:0000313" key="4">
    <source>
        <dbReference type="Proteomes" id="UP000827284"/>
    </source>
</evidence>
<dbReference type="Pfam" id="PF00650">
    <property type="entry name" value="CRAL_TRIO"/>
    <property type="match status" value="1"/>
</dbReference>
<accession>A0A9P3LST9</accession>
<feature type="domain" description="CRAL-TRIO" evidence="2">
    <location>
        <begin position="268"/>
        <end position="429"/>
    </location>
</feature>
<dbReference type="PROSITE" id="PS50191">
    <property type="entry name" value="CRAL_TRIO"/>
    <property type="match status" value="1"/>
</dbReference>
<proteinExistence type="predicted"/>
<sequence>MKHSSTETTAGHVGNLTPDQWDALGEIWSFLLHLWYSEPSSSSSKPLSSHPRRSSSHGIPTTSEPGSEHHHHHHHHRQQGSSSSHSTPIPIMAPTSPGNSGHHHSSTERTGSPQPASPTRLSQSFHQPSVASSPSGATSPIINYSIASTSMNSNGGGASGSGGHALMSSLPGGAAAAAAALRRSAAKLKPWLPAKKFTFKYSPSEYQNAFWAFVQSEHPDTTVLRFLRARKWSVEKAMEMLILALEWRITMGVDEVVTEGEEVLEQRYPGFLDQLKNGKVIFRGHDREGRPLCLLDPSLHNPNAQSQQAVQKLSIYVIETARMMLRPPIETISIVFDMSSFSMSNMDWPTIKFFIHAAEACYPELLGVCVVHKAPWIFGALWKMISPMLDPVIRAKIKFTNNRKDLEEFVSPDQLMSTKAYEGDDQVPYQYQEAAPDENAKMHEESEAKTRAIHKRKEMELTFERLTEIWQGQKQLSSCAAVIQERNEVGMKMAEVWWAAEPYTRARTVYHRIGAIQRPETEATP</sequence>
<reference evidence="3" key="1">
    <citation type="submission" date="2021-11" db="EMBL/GenBank/DDBJ databases">
        <authorList>
            <person name="Herlambang A."/>
            <person name="Guo Y."/>
            <person name="Takashima Y."/>
            <person name="Nishizawa T."/>
        </authorList>
    </citation>
    <scope>NUCLEOTIDE SEQUENCE</scope>
    <source>
        <strain evidence="3">E1425</strain>
    </source>
</reference>
<name>A0A9P3LST9_9FUNG</name>
<dbReference type="InterPro" id="IPR001251">
    <property type="entry name" value="CRAL-TRIO_dom"/>
</dbReference>
<feature type="compositionally biased region" description="Basic residues" evidence="1">
    <location>
        <begin position="69"/>
        <end position="78"/>
    </location>
</feature>
<dbReference type="Proteomes" id="UP000827284">
    <property type="component" value="Unassembled WGS sequence"/>
</dbReference>
<feature type="compositionally biased region" description="Low complexity" evidence="1">
    <location>
        <begin position="79"/>
        <end position="88"/>
    </location>
</feature>
<evidence type="ECO:0000313" key="3">
    <source>
        <dbReference type="EMBL" id="GJJ69112.1"/>
    </source>
</evidence>
<dbReference type="SUPFAM" id="SSF46938">
    <property type="entry name" value="CRAL/TRIO N-terminal domain"/>
    <property type="match status" value="1"/>
</dbReference>
<dbReference type="EMBL" id="BQFW01000002">
    <property type="protein sequence ID" value="GJJ69112.1"/>
    <property type="molecule type" value="Genomic_DNA"/>
</dbReference>
<reference evidence="3" key="2">
    <citation type="journal article" date="2022" name="Microbiol. Resour. Announc.">
        <title>Whole-Genome Sequence of Entomortierella parvispora E1425, a Mucoromycotan Fungus Associated with Burkholderiaceae-Related Endosymbiotic Bacteria.</title>
        <authorList>
            <person name="Herlambang A."/>
            <person name="Guo Y."/>
            <person name="Takashima Y."/>
            <person name="Narisawa K."/>
            <person name="Ohta H."/>
            <person name="Nishizawa T."/>
        </authorList>
    </citation>
    <scope>NUCLEOTIDE SEQUENCE</scope>
    <source>
        <strain evidence="3">E1425</strain>
    </source>
</reference>
<dbReference type="AlphaFoldDB" id="A0A9P3LST9"/>
<dbReference type="SMART" id="SM01100">
    <property type="entry name" value="CRAL_TRIO_N"/>
    <property type="match status" value="1"/>
</dbReference>
<evidence type="ECO:0000256" key="1">
    <source>
        <dbReference type="SAM" id="MobiDB-lite"/>
    </source>
</evidence>
<organism evidence="3 4">
    <name type="scientific">Entomortierella parvispora</name>
    <dbReference type="NCBI Taxonomy" id="205924"/>
    <lineage>
        <taxon>Eukaryota</taxon>
        <taxon>Fungi</taxon>
        <taxon>Fungi incertae sedis</taxon>
        <taxon>Mucoromycota</taxon>
        <taxon>Mortierellomycotina</taxon>
        <taxon>Mortierellomycetes</taxon>
        <taxon>Mortierellales</taxon>
        <taxon>Mortierellaceae</taxon>
        <taxon>Entomortierella</taxon>
    </lineage>
</organism>
<dbReference type="Gene3D" id="3.40.525.10">
    <property type="entry name" value="CRAL-TRIO lipid binding domain"/>
    <property type="match status" value="1"/>
</dbReference>
<dbReference type="PANTHER" id="PTHR46590">
    <property type="entry name" value="PHOSPHATIDYLINOSITOL TRANSFER PROTEIN CSR1-RELATED"/>
    <property type="match status" value="1"/>
</dbReference>
<dbReference type="CDD" id="cd00170">
    <property type="entry name" value="SEC14"/>
    <property type="match status" value="1"/>
</dbReference>
<dbReference type="InterPro" id="IPR036273">
    <property type="entry name" value="CRAL/TRIO_N_dom_sf"/>
</dbReference>
<dbReference type="SMART" id="SM00516">
    <property type="entry name" value="SEC14"/>
    <property type="match status" value="1"/>
</dbReference>
<evidence type="ECO:0000259" key="2">
    <source>
        <dbReference type="PROSITE" id="PS50191"/>
    </source>
</evidence>
<keyword evidence="4" id="KW-1185">Reference proteome</keyword>
<feature type="compositionally biased region" description="Polar residues" evidence="1">
    <location>
        <begin position="108"/>
        <end position="137"/>
    </location>
</feature>
<dbReference type="InterPro" id="IPR036865">
    <property type="entry name" value="CRAL-TRIO_dom_sf"/>
</dbReference>
<comment type="caution">
    <text evidence="3">The sequence shown here is derived from an EMBL/GenBank/DDBJ whole genome shotgun (WGS) entry which is preliminary data.</text>
</comment>
<dbReference type="Pfam" id="PF03765">
    <property type="entry name" value="CRAL_TRIO_N"/>
    <property type="match status" value="1"/>
</dbReference>
<dbReference type="PANTHER" id="PTHR46590:SF1">
    <property type="entry name" value="PHOSPHATIDYLINOSITOL TRANSFER PROTEIN CSR1"/>
    <property type="match status" value="1"/>
</dbReference>
<dbReference type="SUPFAM" id="SSF52087">
    <property type="entry name" value="CRAL/TRIO domain"/>
    <property type="match status" value="1"/>
</dbReference>
<dbReference type="OrthoDB" id="43460at2759"/>
<gene>
    <name evidence="3" type="ORF">EMPS_01458</name>
</gene>
<dbReference type="InterPro" id="IPR052432">
    <property type="entry name" value="PITP/CRAL-TRIO"/>
</dbReference>
<dbReference type="InterPro" id="IPR011074">
    <property type="entry name" value="CRAL/TRIO_N_dom"/>
</dbReference>